<dbReference type="Proteomes" id="UP000835052">
    <property type="component" value="Unassembled WGS sequence"/>
</dbReference>
<reference evidence="2" key="1">
    <citation type="submission" date="2020-10" db="EMBL/GenBank/DDBJ databases">
        <authorList>
            <person name="Kikuchi T."/>
        </authorList>
    </citation>
    <scope>NUCLEOTIDE SEQUENCE</scope>
    <source>
        <strain evidence="2">NKZ352</strain>
    </source>
</reference>
<evidence type="ECO:0000313" key="3">
    <source>
        <dbReference type="Proteomes" id="UP000835052"/>
    </source>
</evidence>
<name>A0A8S1H643_9PELO</name>
<evidence type="ECO:0000256" key="1">
    <source>
        <dbReference type="SAM" id="SignalP"/>
    </source>
</evidence>
<dbReference type="OrthoDB" id="5850233at2759"/>
<evidence type="ECO:0000313" key="2">
    <source>
        <dbReference type="EMBL" id="CAD6190884.1"/>
    </source>
</evidence>
<keyword evidence="1" id="KW-0732">Signal</keyword>
<feature type="signal peptide" evidence="1">
    <location>
        <begin position="1"/>
        <end position="24"/>
    </location>
</feature>
<protein>
    <submittedName>
        <fullName evidence="2">Uncharacterized protein</fullName>
    </submittedName>
</protein>
<dbReference type="AlphaFoldDB" id="A0A8S1H643"/>
<proteinExistence type="predicted"/>
<accession>A0A8S1H643</accession>
<keyword evidence="3" id="KW-1185">Reference proteome</keyword>
<comment type="caution">
    <text evidence="2">The sequence shown here is derived from an EMBL/GenBank/DDBJ whole genome shotgun (WGS) entry which is preliminary data.</text>
</comment>
<organism evidence="2 3">
    <name type="scientific">Caenorhabditis auriculariae</name>
    <dbReference type="NCBI Taxonomy" id="2777116"/>
    <lineage>
        <taxon>Eukaryota</taxon>
        <taxon>Metazoa</taxon>
        <taxon>Ecdysozoa</taxon>
        <taxon>Nematoda</taxon>
        <taxon>Chromadorea</taxon>
        <taxon>Rhabditida</taxon>
        <taxon>Rhabditina</taxon>
        <taxon>Rhabditomorpha</taxon>
        <taxon>Rhabditoidea</taxon>
        <taxon>Rhabditidae</taxon>
        <taxon>Peloderinae</taxon>
        <taxon>Caenorhabditis</taxon>
    </lineage>
</organism>
<gene>
    <name evidence="2" type="ORF">CAUJ_LOCUS6803</name>
</gene>
<sequence>MSQQLSTLLRFLFLQCVMIAVCSAYPYILVPQMNSRNLAKRSFDRLDNSAFSFGTKRAFDRLDDSPFGLVKRSLVKRAFDRLENADFGLRRKRSFDRITRADFDLRVKRAFDRLGGTEFGLMKRSVPEEDPIRDELVDELTHSISALRQARAADQQTRTEKDVVPLVVSYEGDE</sequence>
<dbReference type="EMBL" id="CAJGYM010000018">
    <property type="protein sequence ID" value="CAD6190884.1"/>
    <property type="molecule type" value="Genomic_DNA"/>
</dbReference>
<feature type="chain" id="PRO_5035769321" evidence="1">
    <location>
        <begin position="25"/>
        <end position="174"/>
    </location>
</feature>